<dbReference type="EMBL" id="CP001630">
    <property type="protein sequence ID" value="ACU38567.1"/>
    <property type="molecule type" value="Genomic_DNA"/>
</dbReference>
<dbReference type="STRING" id="446462.Amir_4738"/>
<dbReference type="OrthoDB" id="1187707at2"/>
<feature type="region of interest" description="Disordered" evidence="1">
    <location>
        <begin position="351"/>
        <end position="383"/>
    </location>
</feature>
<keyword evidence="4" id="KW-1185">Reference proteome</keyword>
<organism evidence="3 4">
    <name type="scientific">Actinosynnema mirum (strain ATCC 29888 / DSM 43827 / JCM 3225 / NBRC 14064 / NCIMB 13271 / NRRL B-12336 / IMRU 3971 / 101)</name>
    <dbReference type="NCBI Taxonomy" id="446462"/>
    <lineage>
        <taxon>Bacteria</taxon>
        <taxon>Bacillati</taxon>
        <taxon>Actinomycetota</taxon>
        <taxon>Actinomycetes</taxon>
        <taxon>Pseudonocardiales</taxon>
        <taxon>Pseudonocardiaceae</taxon>
        <taxon>Actinosynnema</taxon>
    </lineage>
</organism>
<evidence type="ECO:0000313" key="4">
    <source>
        <dbReference type="Proteomes" id="UP000002213"/>
    </source>
</evidence>
<name>C6WP65_ACTMD</name>
<dbReference type="AlphaFoldDB" id="C6WP65"/>
<dbReference type="Proteomes" id="UP000002213">
    <property type="component" value="Chromosome"/>
</dbReference>
<dbReference type="RefSeq" id="WP_015803454.1">
    <property type="nucleotide sequence ID" value="NC_013093.1"/>
</dbReference>
<dbReference type="InterPro" id="IPR054246">
    <property type="entry name" value="DUF6973"/>
</dbReference>
<reference evidence="3 4" key="1">
    <citation type="journal article" date="2009" name="Stand. Genomic Sci.">
        <title>Complete genome sequence of Actinosynnema mirum type strain (101).</title>
        <authorList>
            <person name="Land M."/>
            <person name="Lapidus A."/>
            <person name="Mayilraj S."/>
            <person name="Chen F."/>
            <person name="Copeland A."/>
            <person name="Del Rio T.G."/>
            <person name="Nolan M."/>
            <person name="Lucas S."/>
            <person name="Tice H."/>
            <person name="Cheng J.F."/>
            <person name="Chertkov O."/>
            <person name="Bruce D."/>
            <person name="Goodwin L."/>
            <person name="Pitluck S."/>
            <person name="Rohde M."/>
            <person name="Goker M."/>
            <person name="Pati A."/>
            <person name="Ivanova N."/>
            <person name="Mavromatis K."/>
            <person name="Chen A."/>
            <person name="Palaniappan K."/>
            <person name="Hauser L."/>
            <person name="Chang Y.J."/>
            <person name="Jeffries C.C."/>
            <person name="Brettin T."/>
            <person name="Detter J.C."/>
            <person name="Han C."/>
            <person name="Chain P."/>
            <person name="Tindall B.J."/>
            <person name="Bristow J."/>
            <person name="Eisen J.A."/>
            <person name="Markowitz V."/>
            <person name="Hugenholtz P."/>
            <person name="Kyrpides N.C."/>
            <person name="Klenk H.P."/>
        </authorList>
    </citation>
    <scope>NUCLEOTIDE SEQUENCE [LARGE SCALE GENOMIC DNA]</scope>
    <source>
        <strain evidence="4">ATCC 29888 / DSM 43827 / JCM 3225 / NBRC 14064 / NCIMB 13271 / NRRL B-12336 / IMRU 3971 / 101</strain>
    </source>
</reference>
<feature type="domain" description="DUF6973" evidence="2">
    <location>
        <begin position="230"/>
        <end position="331"/>
    </location>
</feature>
<dbReference type="Pfam" id="PF22322">
    <property type="entry name" value="DUF6973"/>
    <property type="match status" value="1"/>
</dbReference>
<accession>C6WP65</accession>
<dbReference type="KEGG" id="ami:Amir_4738"/>
<protein>
    <recommendedName>
        <fullName evidence="2">DUF6973 domain-containing protein</fullName>
    </recommendedName>
</protein>
<evidence type="ECO:0000256" key="1">
    <source>
        <dbReference type="SAM" id="MobiDB-lite"/>
    </source>
</evidence>
<dbReference type="eggNOG" id="ENOG5032WH2">
    <property type="taxonomic scope" value="Bacteria"/>
</dbReference>
<sequence length="383" mass="41026">MVVWSELRRWSPDRVGLVGDHLAARSRRVAGLQDELDDAGPADWSGAAADAAAGDLRARRRELEELAALLSAAVRAVDDAENAVRELVRGAESVEFFASRNGFRIADDRVVQVAAHGGAHLGEVLHAEVRAILTTAAEVDGELDSALRRVLADGTGAAGTTTPAAADPVARHRELLVRHQVKPDGTTTWPSGLTGLIADAAGRGRTTVTLAEADLLDDLQRRRGLLGVKEFADVQADALETAHERFGPGGLTDGHGDAFRHAYWNALMTRRYGEEWTRDFATAHERAPTGHEVPVAMDLHNNEVGRDIARANPDAGPGELAELVERAVRDGRTLVVDRSDVLVPSNEVAVGQTRASDVKPWPVNVNRGDDRDPGKPSAVPDGY</sequence>
<evidence type="ECO:0000313" key="3">
    <source>
        <dbReference type="EMBL" id="ACU38567.1"/>
    </source>
</evidence>
<dbReference type="HOGENOM" id="CLU_061565_0_0_11"/>
<evidence type="ECO:0000259" key="2">
    <source>
        <dbReference type="Pfam" id="PF22322"/>
    </source>
</evidence>
<proteinExistence type="predicted"/>
<gene>
    <name evidence="3" type="ordered locus">Amir_4738</name>
</gene>